<evidence type="ECO:0000259" key="9">
    <source>
        <dbReference type="Pfam" id="PF02727"/>
    </source>
</evidence>
<dbReference type="PANTHER" id="PTHR10638:SF87">
    <property type="entry name" value="AMINE OXIDASE [COPPER-CONTAINING] ALPHA 2, PEROXISOMAL-RELATED"/>
    <property type="match status" value="1"/>
</dbReference>
<comment type="caution">
    <text evidence="11">The sequence shown here is derived from an EMBL/GenBank/DDBJ whole genome shotgun (WGS) entry which is preliminary data.</text>
</comment>
<evidence type="ECO:0000256" key="5">
    <source>
        <dbReference type="ARBA" id="ARBA00023008"/>
    </source>
</evidence>
<evidence type="ECO:0000256" key="1">
    <source>
        <dbReference type="ARBA" id="ARBA00007983"/>
    </source>
</evidence>
<feature type="signal peptide" evidence="7">
    <location>
        <begin position="1"/>
        <end position="23"/>
    </location>
</feature>
<keyword evidence="5 6" id="KW-0186">Copper</keyword>
<proteinExistence type="inferred from homology"/>
<evidence type="ECO:0000256" key="4">
    <source>
        <dbReference type="ARBA" id="ARBA00023002"/>
    </source>
</evidence>
<dbReference type="SUPFAM" id="SSF54416">
    <property type="entry name" value="Amine oxidase N-terminal region"/>
    <property type="match status" value="2"/>
</dbReference>
<evidence type="ECO:0000256" key="6">
    <source>
        <dbReference type="RuleBase" id="RU000672"/>
    </source>
</evidence>
<dbReference type="EMBL" id="JARPOI010000015">
    <property type="protein sequence ID" value="KAJ9154317.1"/>
    <property type="molecule type" value="Genomic_DNA"/>
</dbReference>
<dbReference type="Pfam" id="PF01179">
    <property type="entry name" value="Cu_amine_oxid"/>
    <property type="match status" value="1"/>
</dbReference>
<evidence type="ECO:0000256" key="2">
    <source>
        <dbReference type="ARBA" id="ARBA00022723"/>
    </source>
</evidence>
<evidence type="ECO:0000256" key="7">
    <source>
        <dbReference type="SAM" id="SignalP"/>
    </source>
</evidence>
<dbReference type="Gene3D" id="2.70.98.20">
    <property type="entry name" value="Copper amine oxidase, catalytic domain"/>
    <property type="match status" value="1"/>
</dbReference>
<feature type="domain" description="Copper amine oxidase catalytic" evidence="8">
    <location>
        <begin position="243"/>
        <end position="655"/>
    </location>
</feature>
<feature type="domain" description="Copper amine oxidase N3-terminal" evidence="10">
    <location>
        <begin position="123"/>
        <end position="216"/>
    </location>
</feature>
<evidence type="ECO:0000259" key="8">
    <source>
        <dbReference type="Pfam" id="PF01179"/>
    </source>
</evidence>
<reference evidence="11 12" key="1">
    <citation type="journal article" date="2023" name="Plant Biotechnol. J.">
        <title>Chromosome-level wild Hevea brasiliensis genome provides new tools for genomic-assisted breeding and valuable loci to elevate rubber yield.</title>
        <authorList>
            <person name="Cheng H."/>
            <person name="Song X."/>
            <person name="Hu Y."/>
            <person name="Wu T."/>
            <person name="Yang Q."/>
            <person name="An Z."/>
            <person name="Feng S."/>
            <person name="Deng Z."/>
            <person name="Wu W."/>
            <person name="Zeng X."/>
            <person name="Tu M."/>
            <person name="Wang X."/>
            <person name="Huang H."/>
        </authorList>
    </citation>
    <scope>NUCLEOTIDE SEQUENCE [LARGE SCALE GENOMIC DNA]</scope>
    <source>
        <strain evidence="11">MT/VB/25A 57/8</strain>
    </source>
</reference>
<feature type="domain" description="Copper amine oxidase N2-terminal" evidence="9">
    <location>
        <begin position="27"/>
        <end position="113"/>
    </location>
</feature>
<evidence type="ECO:0000259" key="10">
    <source>
        <dbReference type="Pfam" id="PF02728"/>
    </source>
</evidence>
<keyword evidence="3 6" id="KW-0801">TPQ</keyword>
<feature type="chain" id="PRO_5045789364" description="Amine oxidase" evidence="7">
    <location>
        <begin position="24"/>
        <end position="689"/>
    </location>
</feature>
<comment type="PTM">
    <text evidence="6">Topaquinone (TPQ) is generated by copper-dependent autoxidation of a specific tyrosyl residue.</text>
</comment>
<protein>
    <recommendedName>
        <fullName evidence="6">Amine oxidase</fullName>
        <ecNumber evidence="6">1.4.3.-</ecNumber>
    </recommendedName>
</protein>
<dbReference type="InterPro" id="IPR015800">
    <property type="entry name" value="Cu_amine_oxidase_N2"/>
</dbReference>
<comment type="similarity">
    <text evidence="1 6">Belongs to the copper/topaquinone oxidase family.</text>
</comment>
<accession>A0ABQ9L0Q2</accession>
<organism evidence="11 12">
    <name type="scientific">Hevea brasiliensis</name>
    <name type="common">Para rubber tree</name>
    <name type="synonym">Siphonia brasiliensis</name>
    <dbReference type="NCBI Taxonomy" id="3981"/>
    <lineage>
        <taxon>Eukaryota</taxon>
        <taxon>Viridiplantae</taxon>
        <taxon>Streptophyta</taxon>
        <taxon>Embryophyta</taxon>
        <taxon>Tracheophyta</taxon>
        <taxon>Spermatophyta</taxon>
        <taxon>Magnoliopsida</taxon>
        <taxon>eudicotyledons</taxon>
        <taxon>Gunneridae</taxon>
        <taxon>Pentapetalae</taxon>
        <taxon>rosids</taxon>
        <taxon>fabids</taxon>
        <taxon>Malpighiales</taxon>
        <taxon>Euphorbiaceae</taxon>
        <taxon>Crotonoideae</taxon>
        <taxon>Micrandreae</taxon>
        <taxon>Hevea</taxon>
    </lineage>
</organism>
<dbReference type="SUPFAM" id="SSF49998">
    <property type="entry name" value="Amine oxidase catalytic domain"/>
    <property type="match status" value="1"/>
</dbReference>
<dbReference type="InterPro" id="IPR036460">
    <property type="entry name" value="Cu_amine_oxidase_C_sf"/>
</dbReference>
<dbReference type="InterPro" id="IPR016182">
    <property type="entry name" value="Cu_amine_oxidase_N-reg"/>
</dbReference>
<dbReference type="Pfam" id="PF02727">
    <property type="entry name" value="Cu_amine_oxidN2"/>
    <property type="match status" value="1"/>
</dbReference>
<dbReference type="PANTHER" id="PTHR10638">
    <property type="entry name" value="COPPER AMINE OXIDASE"/>
    <property type="match status" value="1"/>
</dbReference>
<keyword evidence="2 6" id="KW-0479">Metal-binding</keyword>
<dbReference type="Gene3D" id="3.10.450.40">
    <property type="match status" value="2"/>
</dbReference>
<keyword evidence="12" id="KW-1185">Reference proteome</keyword>
<dbReference type="EC" id="1.4.3.-" evidence="6"/>
<comment type="cofactor">
    <cofactor evidence="6">
        <name>Cu cation</name>
        <dbReference type="ChEBI" id="CHEBI:23378"/>
    </cofactor>
    <text evidence="6">Contains 1 topaquinone per subunit.</text>
</comment>
<dbReference type="Pfam" id="PF02728">
    <property type="entry name" value="Cu_amine_oxidN3"/>
    <property type="match status" value="1"/>
</dbReference>
<keyword evidence="4 6" id="KW-0560">Oxidoreductase</keyword>
<dbReference type="InterPro" id="IPR015802">
    <property type="entry name" value="Cu_amine_oxidase_N3"/>
</dbReference>
<dbReference type="InterPro" id="IPR000269">
    <property type="entry name" value="Cu_amine_oxidase"/>
</dbReference>
<gene>
    <name evidence="11" type="ORF">P3X46_027668</name>
</gene>
<dbReference type="InterPro" id="IPR015798">
    <property type="entry name" value="Cu_amine_oxidase_C"/>
</dbReference>
<evidence type="ECO:0000313" key="11">
    <source>
        <dbReference type="EMBL" id="KAJ9154317.1"/>
    </source>
</evidence>
<sequence length="689" mass="78280">MAWASKLLFIFFLSIFTIDPISSYKQHPLDPLSPEELNLTQTIVKDSFPSSNNTTLTFHYVGLDEPDKPVLLSWLSKPTNKPPPRRALAITRFNKQTHEFIIDLANRSIISNHVYAGYGYPTLGIDEQTEAMQLPLKYDPFIGSIRKRGLNLSAIVCSSFTVGWFGRARNRRVVKLQCFHMNDTVNLYLLPIEGIQIIFDLEEMKIVEYNDSFKVPVPNSEGTDYRLSKQKPPFGPRINRAAIMQPDGPGFHIDGHTIRWMNWVFHLSFDARVGPMISLASIYDSEKHKYRSVLYRGHISELFGPYQDPTEEYYFNTFFDCGEFGFGLSAASLVPLADCPNNAVFMDGYYAGQNGIPVKVSNVFCIFERHAGDIMWRHTEFDIPDVSITEARPEVSLVVRMVATIGNYDHILDWEFKPSGSINIQVGLSGILEVKAATYTHSDQIKEDVYGTLLAENTIGLYHDHFLTYRLDVDIDGVDNSFIKHNLITKTVTDNSTARKSYWTVVSETAKTESEAKIRLGLKPAELVIVNPNKKTRPGNSYGYRLMPGPEAHSLLLEDDYPQIRGAFTKYNVWVTPYNKSEKWAGGRYVDQSHGQDTLAVWSLRNREINNKDIVLWYVIGIHHVPCQEDFPVMPTLSAGFELRPTNFFERSPVLKVIPPKPVIWPNCSASPYSASAVESCLQKERKEM</sequence>
<name>A0ABQ9L0Q2_HEVBR</name>
<evidence type="ECO:0000256" key="3">
    <source>
        <dbReference type="ARBA" id="ARBA00022772"/>
    </source>
</evidence>
<keyword evidence="7" id="KW-0732">Signal</keyword>
<dbReference type="Proteomes" id="UP001174677">
    <property type="component" value="Chromosome 15"/>
</dbReference>
<evidence type="ECO:0000313" key="12">
    <source>
        <dbReference type="Proteomes" id="UP001174677"/>
    </source>
</evidence>